<dbReference type="EMBL" id="CM039438">
    <property type="protein sequence ID" value="KAI4300761.1"/>
    <property type="molecule type" value="Genomic_DNA"/>
</dbReference>
<evidence type="ECO:0000313" key="2">
    <source>
        <dbReference type="Proteomes" id="UP000828941"/>
    </source>
</evidence>
<sequence>MDDASVSKSDFSWLWVIEALASSKEIATSTLKDLINIAPVKPDVFSKNTRELVARRCLESLFDSTKGSNSGISSSLDSKVQLDNSQTCEDALLHIIQEIPLENLRKDEAELLKWDAHPFIMYKKDTAVKSELEQLKESVLVNGNHLEHLSGVKCNDLLRNGEDCTYAENMGAKESTTSLDLENRNKYEDLHGMKCLPSKRNRADSTDDHVGYMHENQLGKNERNDFPSNAKKLKGYASTSLESKKEKLVYQHGKEVLENSSRRLPISEKEGFLTEKDQMATVDGGSILEDCHSGYSSHHPACCDNADIPCNGSMMPQQISGAEPSQHHVESLPTNAALPDESVPESCLGISTTIPQQTCRNEPCQNTSLHETNHDAELHTEAIPTNDDLADKIQNQIEESLSKHEINFQQKEFSSAIPNGPQHSVATVDPGNGAEASGDSDGHHHEKIDLAAKMHDFLSSQRMNGQDQSASSEQTQQDLCMKCNEGSELLVCKTTSCPLVVHESCLDTLPKIDIKGNFLCPFCSYSIAISEYLEAKKKACLARKELAIFIHKVIGDRAKEIPDLFYTKESIPSSNGKQQREEREKEIEKNGKLQVLDAERDRGRVVNPESSTVGGVDGNQLRADHVDVADKFSHEKRNDVSVNHSDRQEGTQRQMPEQHSTYGIEKPVSACATEDEISEDESKSSTSAYSLRTRKQEMQCKPQARFQLRRKKVPWTADEEDILREGVQKFSGVTTMERGIPWRKIFEFGSHVFLNGRTTVDLKDKWRNMCKASSLK</sequence>
<comment type="caution">
    <text evidence="1">The sequence shown here is derived from an EMBL/GenBank/DDBJ whole genome shotgun (WGS) entry which is preliminary data.</text>
</comment>
<protein>
    <submittedName>
        <fullName evidence="1">Uncharacterized protein</fullName>
    </submittedName>
</protein>
<accession>A0ACB9KTU0</accession>
<evidence type="ECO:0000313" key="1">
    <source>
        <dbReference type="EMBL" id="KAI4300761.1"/>
    </source>
</evidence>
<gene>
    <name evidence="1" type="ORF">L6164_034099</name>
</gene>
<dbReference type="Proteomes" id="UP000828941">
    <property type="component" value="Chromosome 13"/>
</dbReference>
<organism evidence="1 2">
    <name type="scientific">Bauhinia variegata</name>
    <name type="common">Purple orchid tree</name>
    <name type="synonym">Phanera variegata</name>
    <dbReference type="NCBI Taxonomy" id="167791"/>
    <lineage>
        <taxon>Eukaryota</taxon>
        <taxon>Viridiplantae</taxon>
        <taxon>Streptophyta</taxon>
        <taxon>Embryophyta</taxon>
        <taxon>Tracheophyta</taxon>
        <taxon>Spermatophyta</taxon>
        <taxon>Magnoliopsida</taxon>
        <taxon>eudicotyledons</taxon>
        <taxon>Gunneridae</taxon>
        <taxon>Pentapetalae</taxon>
        <taxon>rosids</taxon>
        <taxon>fabids</taxon>
        <taxon>Fabales</taxon>
        <taxon>Fabaceae</taxon>
        <taxon>Cercidoideae</taxon>
        <taxon>Cercideae</taxon>
        <taxon>Bauhiniinae</taxon>
        <taxon>Bauhinia</taxon>
    </lineage>
</organism>
<reference evidence="1 2" key="1">
    <citation type="journal article" date="2022" name="DNA Res.">
        <title>Chromosomal-level genome assembly of the orchid tree Bauhinia variegata (Leguminosae; Cercidoideae) supports the allotetraploid origin hypothesis of Bauhinia.</title>
        <authorList>
            <person name="Zhong Y."/>
            <person name="Chen Y."/>
            <person name="Zheng D."/>
            <person name="Pang J."/>
            <person name="Liu Y."/>
            <person name="Luo S."/>
            <person name="Meng S."/>
            <person name="Qian L."/>
            <person name="Wei D."/>
            <person name="Dai S."/>
            <person name="Zhou R."/>
        </authorList>
    </citation>
    <scope>NUCLEOTIDE SEQUENCE [LARGE SCALE GENOMIC DNA]</scope>
    <source>
        <strain evidence="1">BV-YZ2020</strain>
    </source>
</reference>
<proteinExistence type="predicted"/>
<keyword evidence="2" id="KW-1185">Reference proteome</keyword>
<name>A0ACB9KTU0_BAUVA</name>